<dbReference type="EMBL" id="JAUUTY010000752">
    <property type="protein sequence ID" value="KAK1589607.1"/>
    <property type="molecule type" value="Genomic_DNA"/>
</dbReference>
<dbReference type="InterPro" id="IPR041373">
    <property type="entry name" value="RT_RNaseH"/>
</dbReference>
<dbReference type="PROSITE" id="PS50994">
    <property type="entry name" value="INTEGRASE"/>
    <property type="match status" value="1"/>
</dbReference>
<dbReference type="GO" id="GO:0003964">
    <property type="term" value="F:RNA-directed DNA polymerase activity"/>
    <property type="evidence" value="ECO:0007669"/>
    <property type="project" value="UniProtKB-KW"/>
</dbReference>
<dbReference type="Gene3D" id="3.10.20.370">
    <property type="match status" value="1"/>
</dbReference>
<dbReference type="PANTHER" id="PTHR35046">
    <property type="entry name" value="ZINC KNUCKLE (CCHC-TYPE) FAMILY PROTEIN"/>
    <property type="match status" value="1"/>
</dbReference>
<dbReference type="SUPFAM" id="SSF53098">
    <property type="entry name" value="Ribonuclease H-like"/>
    <property type="match status" value="1"/>
</dbReference>
<dbReference type="AlphaFoldDB" id="A0AAD8V3S2"/>
<evidence type="ECO:0000256" key="2">
    <source>
        <dbReference type="ARBA" id="ARBA00022695"/>
    </source>
</evidence>
<comment type="caution">
    <text evidence="9">The sequence shown here is derived from an EMBL/GenBank/DDBJ whole genome shotgun (WGS) entry which is preliminary data.</text>
</comment>
<evidence type="ECO:0000256" key="6">
    <source>
        <dbReference type="ARBA" id="ARBA00022918"/>
    </source>
</evidence>
<dbReference type="Gene3D" id="3.30.70.270">
    <property type="match status" value="1"/>
</dbReference>
<proteinExistence type="predicted"/>
<feature type="compositionally biased region" description="Basic and acidic residues" evidence="7">
    <location>
        <begin position="662"/>
        <end position="675"/>
    </location>
</feature>
<name>A0AAD8V3S2_LOLMU</name>
<dbReference type="GO" id="GO:0003676">
    <property type="term" value="F:nucleic acid binding"/>
    <property type="evidence" value="ECO:0007669"/>
    <property type="project" value="InterPro"/>
</dbReference>
<reference evidence="9" key="1">
    <citation type="submission" date="2023-07" db="EMBL/GenBank/DDBJ databases">
        <title>A chromosome-level genome assembly of Lolium multiflorum.</title>
        <authorList>
            <person name="Chen Y."/>
            <person name="Copetti D."/>
            <person name="Kolliker R."/>
            <person name="Studer B."/>
        </authorList>
    </citation>
    <scope>NUCLEOTIDE SEQUENCE</scope>
    <source>
        <strain evidence="9">02402/16</strain>
        <tissue evidence="9">Leaf</tissue>
    </source>
</reference>
<keyword evidence="2" id="KW-0548">Nucleotidyltransferase</keyword>
<dbReference type="InterPro" id="IPR012337">
    <property type="entry name" value="RNaseH-like_sf"/>
</dbReference>
<dbReference type="InterPro" id="IPR043128">
    <property type="entry name" value="Rev_trsase/Diguanyl_cyclase"/>
</dbReference>
<sequence length="776" mass="88108">NSKTSSPTSYLMDYHRFGASNTASTSYPALLYQTAPPTAPTPKTQRRFNAKYKTSSPKVDSSKVEAIHNWPTPTNVGQVRSFHGLAGFYRRFVKDFSTIACPLNELTKKNRLTEAPLLVLPDFAKTFEIECDASGLGIGGVLMQNGKPVAYYSEKLDGARLNYPIYDKELYALVRVLEVWQHYLWPKEFIIHSDHESLKYLKSQHTLNKRHAKWVEFIESFPYVIKYKKGKDNVVADALSRKLTLLLTRLDFHVLGLDEIKEQYASDTFFGPIFAKCSIEKGIDDFYLHQGFLFKGNKLCVPMSSLRLLLLQESHGGGLMGHFGREKTYAMLSTHYYWPRMYRDVERLCRREIVRLHGVPRSIVSDRDVKFMSYLWKTLMAKFNVKLLFSSSSHPQTDGQTEVVNRSLSTLLRVLVKKNLKAWEDCIPHAEFAYNRAKHSTTMRSPFMVVYGFEPPTAIDLLPLPLHEQVNMDIDKRAQYMKKLHEDTRTTIEQQVLRQATRLNLKKKARIFNEGDLVWIHLRKDRFPQERNSKLKPRGDGPFKVLKRINDNAYVVDIPTSKYLVSNTFNVSDLSPYHGDEENIESRTTLSQGGGDDTGWPMDTAASRPTSPPRGPMTRARAQALRQEVNSLLSTYDFDTPLDGLLLHANTLCSIRYIDQDTSHGDQDIGERAGNDEDGATAPRPELPPPRTGTSGQIPPRCPQDALQRAGKSIGPELPPRGTGTSAQSELPPKFRPSSEITRKQHWMLLQGNGRLSELGRNLAGTSGPEDRNFRP</sequence>
<feature type="region of interest" description="Disordered" evidence="7">
    <location>
        <begin position="662"/>
        <end position="776"/>
    </location>
</feature>
<dbReference type="Pfam" id="PF17921">
    <property type="entry name" value="Integrase_H2C2"/>
    <property type="match status" value="1"/>
</dbReference>
<keyword evidence="6" id="KW-0695">RNA-directed DNA polymerase</keyword>
<dbReference type="PANTHER" id="PTHR35046:SF9">
    <property type="entry name" value="RNA-DIRECTED DNA POLYMERASE"/>
    <property type="match status" value="1"/>
</dbReference>
<feature type="non-terminal residue" evidence="9">
    <location>
        <position position="1"/>
    </location>
</feature>
<organism evidence="9 10">
    <name type="scientific">Lolium multiflorum</name>
    <name type="common">Italian ryegrass</name>
    <name type="synonym">Lolium perenne subsp. multiflorum</name>
    <dbReference type="NCBI Taxonomy" id="4521"/>
    <lineage>
        <taxon>Eukaryota</taxon>
        <taxon>Viridiplantae</taxon>
        <taxon>Streptophyta</taxon>
        <taxon>Embryophyta</taxon>
        <taxon>Tracheophyta</taxon>
        <taxon>Spermatophyta</taxon>
        <taxon>Magnoliopsida</taxon>
        <taxon>Liliopsida</taxon>
        <taxon>Poales</taxon>
        <taxon>Poaceae</taxon>
        <taxon>BOP clade</taxon>
        <taxon>Pooideae</taxon>
        <taxon>Poodae</taxon>
        <taxon>Poeae</taxon>
        <taxon>Poeae Chloroplast Group 2 (Poeae type)</taxon>
        <taxon>Loliodinae</taxon>
        <taxon>Loliinae</taxon>
        <taxon>Lolium</taxon>
    </lineage>
</organism>
<dbReference type="CDD" id="cd09274">
    <property type="entry name" value="RNase_HI_RT_Ty3"/>
    <property type="match status" value="1"/>
</dbReference>
<keyword evidence="10" id="KW-1185">Reference proteome</keyword>
<feature type="region of interest" description="Disordered" evidence="7">
    <location>
        <begin position="576"/>
        <end position="621"/>
    </location>
</feature>
<dbReference type="InterPro" id="IPR043502">
    <property type="entry name" value="DNA/RNA_pol_sf"/>
</dbReference>
<evidence type="ECO:0000313" key="9">
    <source>
        <dbReference type="EMBL" id="KAK1589607.1"/>
    </source>
</evidence>
<gene>
    <name evidence="9" type="ORF">QYE76_018381</name>
</gene>
<dbReference type="Gene3D" id="3.30.420.10">
    <property type="entry name" value="Ribonuclease H-like superfamily/Ribonuclease H"/>
    <property type="match status" value="1"/>
</dbReference>
<dbReference type="InterPro" id="IPR056924">
    <property type="entry name" value="SH3_Tf2-1"/>
</dbReference>
<protein>
    <recommendedName>
        <fullName evidence="8">Integrase catalytic domain-containing protein</fullName>
    </recommendedName>
</protein>
<keyword evidence="1" id="KW-0808">Transferase</keyword>
<evidence type="ECO:0000256" key="3">
    <source>
        <dbReference type="ARBA" id="ARBA00022722"/>
    </source>
</evidence>
<dbReference type="SUPFAM" id="SSF56672">
    <property type="entry name" value="DNA/RNA polymerases"/>
    <property type="match status" value="1"/>
</dbReference>
<evidence type="ECO:0000256" key="4">
    <source>
        <dbReference type="ARBA" id="ARBA00022759"/>
    </source>
</evidence>
<keyword evidence="3" id="KW-0540">Nuclease</keyword>
<evidence type="ECO:0000256" key="5">
    <source>
        <dbReference type="ARBA" id="ARBA00022801"/>
    </source>
</evidence>
<dbReference type="Pfam" id="PF17917">
    <property type="entry name" value="RT_RNaseH"/>
    <property type="match status" value="1"/>
</dbReference>
<dbReference type="GO" id="GO:0004519">
    <property type="term" value="F:endonuclease activity"/>
    <property type="evidence" value="ECO:0007669"/>
    <property type="project" value="UniProtKB-KW"/>
</dbReference>
<feature type="domain" description="Integrase catalytic" evidence="8">
    <location>
        <begin position="351"/>
        <end position="454"/>
    </location>
</feature>
<evidence type="ECO:0000313" key="10">
    <source>
        <dbReference type="Proteomes" id="UP001231189"/>
    </source>
</evidence>
<dbReference type="InterPro" id="IPR001584">
    <property type="entry name" value="Integrase_cat-core"/>
</dbReference>
<keyword evidence="5" id="KW-0378">Hydrolase</keyword>
<dbReference type="InterPro" id="IPR036397">
    <property type="entry name" value="RNaseH_sf"/>
</dbReference>
<accession>A0AAD8V3S2</accession>
<dbReference type="Pfam" id="PF24626">
    <property type="entry name" value="SH3_Tf2-1"/>
    <property type="match status" value="1"/>
</dbReference>
<keyword evidence="4" id="KW-0255">Endonuclease</keyword>
<evidence type="ECO:0000256" key="7">
    <source>
        <dbReference type="SAM" id="MobiDB-lite"/>
    </source>
</evidence>
<evidence type="ECO:0000256" key="1">
    <source>
        <dbReference type="ARBA" id="ARBA00022679"/>
    </source>
</evidence>
<dbReference type="Proteomes" id="UP001231189">
    <property type="component" value="Unassembled WGS sequence"/>
</dbReference>
<evidence type="ECO:0000259" key="8">
    <source>
        <dbReference type="PROSITE" id="PS50994"/>
    </source>
</evidence>
<dbReference type="GO" id="GO:0015074">
    <property type="term" value="P:DNA integration"/>
    <property type="evidence" value="ECO:0007669"/>
    <property type="project" value="InterPro"/>
</dbReference>
<dbReference type="GO" id="GO:0016787">
    <property type="term" value="F:hydrolase activity"/>
    <property type="evidence" value="ECO:0007669"/>
    <property type="project" value="UniProtKB-KW"/>
</dbReference>
<dbReference type="InterPro" id="IPR041588">
    <property type="entry name" value="Integrase_H2C2"/>
</dbReference>
<dbReference type="FunFam" id="3.30.70.270:FF:000020">
    <property type="entry name" value="Transposon Tf2-6 polyprotein-like Protein"/>
    <property type="match status" value="1"/>
</dbReference>